<dbReference type="KEGG" id="tbg:TbgDal_IX20"/>
<protein>
    <submittedName>
        <fullName evidence="1">Uncharacterized protein</fullName>
    </submittedName>
</protein>
<reference evidence="2" key="1">
    <citation type="journal article" date="2010" name="PLoS Negl. Trop. Dis.">
        <title>The genome sequence of Trypanosoma brucei gambiense, causative agent of chronic human african trypanosomiasis.</title>
        <authorList>
            <person name="Jackson A.P."/>
            <person name="Sanders M."/>
            <person name="Berry A."/>
            <person name="McQuillan J."/>
            <person name="Aslett M.A."/>
            <person name="Quail M.A."/>
            <person name="Chukualim B."/>
            <person name="Capewell P."/>
            <person name="MacLeod A."/>
            <person name="Melville S.E."/>
            <person name="Gibson W."/>
            <person name="Barry J.D."/>
            <person name="Berriman M."/>
            <person name="Hertz-Fowler C."/>
        </authorList>
    </citation>
    <scope>NUCLEOTIDE SEQUENCE [LARGE SCALE GENOMIC DNA]</scope>
    <source>
        <strain evidence="2">MHOM/CI/86/DAL972</strain>
    </source>
</reference>
<evidence type="ECO:0000313" key="2">
    <source>
        <dbReference type="Proteomes" id="UP000002316"/>
    </source>
</evidence>
<dbReference type="EMBL" id="FN554972">
    <property type="protein sequence ID" value="CBH13929.1"/>
    <property type="molecule type" value="Genomic_DNA"/>
</dbReference>
<sequence>MRVAYPRASFSKLPSTSHVVDLTKPYSGAFPHPIAPRKLSSDGSCAILDLFWKYIIMSLGSNSFPSIIIPDTSLRPYIISEHGTTPLQPFTSSCIPLPPLEGLVILMCRYPNPNSNRRIRKHKI</sequence>
<proteinExistence type="predicted"/>
<name>C9ZWY8_TRYB9</name>
<gene>
    <name evidence="1" type="ORF">TbgDal_IX20</name>
</gene>
<dbReference type="Proteomes" id="UP000002316">
    <property type="component" value="Chromosome 9"/>
</dbReference>
<organism evidence="1 2">
    <name type="scientific">Trypanosoma brucei gambiense (strain MHOM/CI/86/DAL972)</name>
    <dbReference type="NCBI Taxonomy" id="679716"/>
    <lineage>
        <taxon>Eukaryota</taxon>
        <taxon>Discoba</taxon>
        <taxon>Euglenozoa</taxon>
        <taxon>Kinetoplastea</taxon>
        <taxon>Metakinetoplastina</taxon>
        <taxon>Trypanosomatida</taxon>
        <taxon>Trypanosomatidae</taxon>
        <taxon>Trypanosoma</taxon>
    </lineage>
</organism>
<dbReference type="GeneID" id="23860187"/>
<accession>C9ZWY8</accession>
<dbReference type="RefSeq" id="XP_011776203.1">
    <property type="nucleotide sequence ID" value="XM_011777901.1"/>
</dbReference>
<dbReference type="AlphaFoldDB" id="C9ZWY8"/>
<evidence type="ECO:0000313" key="1">
    <source>
        <dbReference type="EMBL" id="CBH13929.1"/>
    </source>
</evidence>